<feature type="transmembrane region" description="Helical" evidence="1">
    <location>
        <begin position="78"/>
        <end position="96"/>
    </location>
</feature>
<feature type="transmembrane region" description="Helical" evidence="1">
    <location>
        <begin position="101"/>
        <end position="118"/>
    </location>
</feature>
<dbReference type="InterPro" id="IPR016747">
    <property type="entry name" value="Phosphotransbutyrylase"/>
</dbReference>
<dbReference type="RefSeq" id="WP_072950219.1">
    <property type="nucleotide sequence ID" value="NZ_FRCT01000005.1"/>
</dbReference>
<reference evidence="3 4" key="1">
    <citation type="submission" date="2016-11" db="EMBL/GenBank/DDBJ databases">
        <authorList>
            <person name="Jaros S."/>
            <person name="Januszkiewicz K."/>
            <person name="Wedrychowicz H."/>
        </authorList>
    </citation>
    <scope>NUCLEOTIDE SEQUENCE [LARGE SCALE GENOMIC DNA]</scope>
    <source>
        <strain evidence="3 4">Y1</strain>
    </source>
</reference>
<evidence type="ECO:0000256" key="1">
    <source>
        <dbReference type="SAM" id="Phobius"/>
    </source>
</evidence>
<keyword evidence="1" id="KW-1133">Transmembrane helix</keyword>
<feature type="transmembrane region" description="Helical" evidence="1">
    <location>
        <begin position="138"/>
        <end position="161"/>
    </location>
</feature>
<name>A0A1M7J5X8_RUMFL</name>
<feature type="transmembrane region" description="Helical" evidence="1">
    <location>
        <begin position="12"/>
        <end position="30"/>
    </location>
</feature>
<feature type="domain" description="VanZ-like" evidence="2">
    <location>
        <begin position="15"/>
        <end position="151"/>
    </location>
</feature>
<evidence type="ECO:0000313" key="3">
    <source>
        <dbReference type="EMBL" id="SHM48540.1"/>
    </source>
</evidence>
<proteinExistence type="predicted"/>
<evidence type="ECO:0000313" key="4">
    <source>
        <dbReference type="Proteomes" id="UP000184394"/>
    </source>
</evidence>
<gene>
    <name evidence="3" type="ORF">SAMN04487860_105159</name>
</gene>
<keyword evidence="1" id="KW-0472">Membrane</keyword>
<dbReference type="Proteomes" id="UP000184394">
    <property type="component" value="Unassembled WGS sequence"/>
</dbReference>
<organism evidence="3 4">
    <name type="scientific">Ruminococcus flavefaciens</name>
    <dbReference type="NCBI Taxonomy" id="1265"/>
    <lineage>
        <taxon>Bacteria</taxon>
        <taxon>Bacillati</taxon>
        <taxon>Bacillota</taxon>
        <taxon>Clostridia</taxon>
        <taxon>Eubacteriales</taxon>
        <taxon>Oscillospiraceae</taxon>
        <taxon>Ruminococcus</taxon>
    </lineage>
</organism>
<dbReference type="AlphaFoldDB" id="A0A1M7J5X8"/>
<sequence>MAEKIRQIKPLQWIFAALTLAVMINIFIFSNEKAEKSSETSSRITRLVIKIVYDDYNDKPIEEQNEIWERTSFIVRKSAHFSIYTLLGLCASFAVGKRKLFTMKSLGVVIFGFLYAASDEFHQRFVEGRSCEFRDMMIDTGGVLTGMLISFAVMGIAAAFVRKRLNSR</sequence>
<dbReference type="EMBL" id="FRCT01000005">
    <property type="protein sequence ID" value="SHM48540.1"/>
    <property type="molecule type" value="Genomic_DNA"/>
</dbReference>
<keyword evidence="1" id="KW-0812">Transmembrane</keyword>
<dbReference type="Pfam" id="PF04892">
    <property type="entry name" value="VanZ"/>
    <property type="match status" value="1"/>
</dbReference>
<protein>
    <submittedName>
        <fullName evidence="3">VanZ like family protein</fullName>
    </submittedName>
</protein>
<dbReference type="NCBIfam" id="NF037970">
    <property type="entry name" value="vanZ_1"/>
    <property type="match status" value="1"/>
</dbReference>
<evidence type="ECO:0000259" key="2">
    <source>
        <dbReference type="Pfam" id="PF04892"/>
    </source>
</evidence>
<dbReference type="PIRSF" id="PIRSF019083">
    <property type="entry name" value="UCP019083_VanZ"/>
    <property type="match status" value="1"/>
</dbReference>
<accession>A0A1M7J5X8</accession>
<dbReference type="InterPro" id="IPR006976">
    <property type="entry name" value="VanZ-like"/>
</dbReference>